<reference evidence="4" key="1">
    <citation type="journal article" date="2013" name="Environ. Microbiol.">
        <title>Microbiota from the distal guts of lean and obese adolescents exhibit partial functional redundancy besides clear differences in community structure.</title>
        <authorList>
            <person name="Ferrer M."/>
            <person name="Ruiz A."/>
            <person name="Lanza F."/>
            <person name="Haange S.B."/>
            <person name="Oberbach A."/>
            <person name="Till H."/>
            <person name="Bargiela R."/>
            <person name="Campoy C."/>
            <person name="Segura M.T."/>
            <person name="Richter M."/>
            <person name="von Bergen M."/>
            <person name="Seifert J."/>
            <person name="Suarez A."/>
        </authorList>
    </citation>
    <scope>NUCLEOTIDE SEQUENCE</scope>
</reference>
<dbReference type="GO" id="GO:0004479">
    <property type="term" value="F:methionyl-tRNA formyltransferase activity"/>
    <property type="evidence" value="ECO:0007669"/>
    <property type="project" value="TreeGrafter"/>
</dbReference>
<keyword evidence="1 4" id="KW-0808">Transferase</keyword>
<dbReference type="InterPro" id="IPR011034">
    <property type="entry name" value="Formyl_transferase-like_C_sf"/>
</dbReference>
<evidence type="ECO:0000259" key="3">
    <source>
        <dbReference type="Pfam" id="PF02911"/>
    </source>
</evidence>
<dbReference type="EMBL" id="AJWZ01005153">
    <property type="protein sequence ID" value="EKC63377.1"/>
    <property type="molecule type" value="Genomic_DNA"/>
</dbReference>
<organism evidence="4">
    <name type="scientific">human gut metagenome</name>
    <dbReference type="NCBI Taxonomy" id="408170"/>
    <lineage>
        <taxon>unclassified sequences</taxon>
        <taxon>metagenomes</taxon>
        <taxon>organismal metagenomes</taxon>
    </lineage>
</organism>
<name>K1SRU5_9ZZZZ</name>
<keyword evidence="2" id="KW-0648">Protein biosynthesis</keyword>
<dbReference type="CDD" id="cd08704">
    <property type="entry name" value="Met_tRNA_FMT_C"/>
    <property type="match status" value="1"/>
</dbReference>
<dbReference type="InterPro" id="IPR044135">
    <property type="entry name" value="Met-tRNA-FMT_C"/>
</dbReference>
<gene>
    <name evidence="4" type="ORF">OBE_07495</name>
</gene>
<feature type="domain" description="Formyl transferase C-terminal" evidence="3">
    <location>
        <begin position="22"/>
        <end position="116"/>
    </location>
</feature>
<dbReference type="Gene3D" id="3.10.25.10">
    <property type="entry name" value="Formyl transferase, C-terminal domain"/>
    <property type="match status" value="1"/>
</dbReference>
<dbReference type="InterPro" id="IPR005793">
    <property type="entry name" value="Formyl_trans_C"/>
</dbReference>
<dbReference type="PANTHER" id="PTHR11138:SF5">
    <property type="entry name" value="METHIONYL-TRNA FORMYLTRANSFERASE, MITOCHONDRIAL"/>
    <property type="match status" value="1"/>
</dbReference>
<accession>K1SRU5</accession>
<dbReference type="GO" id="GO:0005829">
    <property type="term" value="C:cytosol"/>
    <property type="evidence" value="ECO:0007669"/>
    <property type="project" value="TreeGrafter"/>
</dbReference>
<dbReference type="PANTHER" id="PTHR11138">
    <property type="entry name" value="METHIONYL-TRNA FORMYLTRANSFERASE"/>
    <property type="match status" value="1"/>
</dbReference>
<dbReference type="InterPro" id="IPR037022">
    <property type="entry name" value="Formyl_trans_C_sf"/>
</dbReference>
<sequence>MLDDSLKPIKQNYDESCYSPMLTKALCPIDFTKTIDEVHNKIRGLSPWPTATAVLGGKKVKLHSSEKTELKGGAPGEITVSHGEMLVACKDGKLLKILELQPEGKKRMSAEAFLLGA</sequence>
<dbReference type="AlphaFoldDB" id="K1SRU5"/>
<dbReference type="Pfam" id="PF02911">
    <property type="entry name" value="Formyl_trans_C"/>
    <property type="match status" value="1"/>
</dbReference>
<protein>
    <submittedName>
        <fullName evidence="4">Methionyl-tRNA formyltransferase</fullName>
    </submittedName>
</protein>
<evidence type="ECO:0000256" key="2">
    <source>
        <dbReference type="ARBA" id="ARBA00022917"/>
    </source>
</evidence>
<proteinExistence type="predicted"/>
<comment type="caution">
    <text evidence="4">The sequence shown here is derived from an EMBL/GenBank/DDBJ whole genome shotgun (WGS) entry which is preliminary data.</text>
</comment>
<dbReference type="SUPFAM" id="SSF50486">
    <property type="entry name" value="FMT C-terminal domain-like"/>
    <property type="match status" value="1"/>
</dbReference>
<evidence type="ECO:0000313" key="4">
    <source>
        <dbReference type="EMBL" id="EKC63377.1"/>
    </source>
</evidence>
<evidence type="ECO:0000256" key="1">
    <source>
        <dbReference type="ARBA" id="ARBA00022679"/>
    </source>
</evidence>